<dbReference type="Pfam" id="PF00572">
    <property type="entry name" value="Ribosomal_L13"/>
    <property type="match status" value="1"/>
</dbReference>
<dbReference type="PIRSF" id="PIRSF002181">
    <property type="entry name" value="Ribosomal_L13"/>
    <property type="match status" value="1"/>
</dbReference>
<evidence type="ECO:0000313" key="7">
    <source>
        <dbReference type="EMBL" id="STZ68999.1"/>
    </source>
</evidence>
<dbReference type="AlphaFoldDB" id="A0A378RRZ2"/>
<dbReference type="InterPro" id="IPR005823">
    <property type="entry name" value="Ribosomal_uL13_bac-type"/>
</dbReference>
<accession>A0A378RRZ2</accession>
<dbReference type="EMBL" id="UGQL01000002">
    <property type="protein sequence ID" value="STZ68999.1"/>
    <property type="molecule type" value="Genomic_DNA"/>
</dbReference>
<evidence type="ECO:0000256" key="2">
    <source>
        <dbReference type="ARBA" id="ARBA00011838"/>
    </source>
</evidence>
<organism evidence="7 8">
    <name type="scientific">Myroides odoratus</name>
    <name type="common">Flavobacterium odoratum</name>
    <dbReference type="NCBI Taxonomy" id="256"/>
    <lineage>
        <taxon>Bacteria</taxon>
        <taxon>Pseudomonadati</taxon>
        <taxon>Bacteroidota</taxon>
        <taxon>Flavobacteriia</taxon>
        <taxon>Flavobacteriales</taxon>
        <taxon>Flavobacteriaceae</taxon>
        <taxon>Myroides</taxon>
    </lineage>
</organism>
<dbReference type="PANTHER" id="PTHR11545">
    <property type="entry name" value="RIBOSOMAL PROTEIN L13"/>
    <property type="match status" value="1"/>
</dbReference>
<dbReference type="CDD" id="cd00392">
    <property type="entry name" value="Ribosomal_L13"/>
    <property type="match status" value="1"/>
</dbReference>
<keyword evidence="4 6" id="KW-0687">Ribonucleoprotein</keyword>
<evidence type="ECO:0000256" key="5">
    <source>
        <dbReference type="ARBA" id="ARBA00035201"/>
    </source>
</evidence>
<evidence type="ECO:0000313" key="8">
    <source>
        <dbReference type="Proteomes" id="UP000255024"/>
    </source>
</evidence>
<dbReference type="GO" id="GO:0003729">
    <property type="term" value="F:mRNA binding"/>
    <property type="evidence" value="ECO:0007669"/>
    <property type="project" value="UniProtKB-ARBA"/>
</dbReference>
<dbReference type="FunFam" id="3.90.1180.10:FF:000001">
    <property type="entry name" value="50S ribosomal protein L13"/>
    <property type="match status" value="1"/>
</dbReference>
<evidence type="ECO:0000256" key="1">
    <source>
        <dbReference type="ARBA" id="ARBA00006227"/>
    </source>
</evidence>
<dbReference type="PANTHER" id="PTHR11545:SF2">
    <property type="entry name" value="LARGE RIBOSOMAL SUBUNIT PROTEIN UL13M"/>
    <property type="match status" value="1"/>
</dbReference>
<evidence type="ECO:0000256" key="4">
    <source>
        <dbReference type="ARBA" id="ARBA00023274"/>
    </source>
</evidence>
<evidence type="ECO:0000256" key="3">
    <source>
        <dbReference type="ARBA" id="ARBA00022980"/>
    </source>
</evidence>
<dbReference type="Proteomes" id="UP000255024">
    <property type="component" value="Unassembled WGS sequence"/>
</dbReference>
<dbReference type="InterPro" id="IPR005822">
    <property type="entry name" value="Ribosomal_uL13"/>
</dbReference>
<keyword evidence="8" id="KW-1185">Reference proteome</keyword>
<comment type="subunit">
    <text evidence="2 6">Part of the 50S ribosomal subunit.</text>
</comment>
<comment type="function">
    <text evidence="6">This protein is one of the early assembly proteins of the 50S ribosomal subunit, although it is not seen to bind rRNA by itself. It is important during the early stages of 50S assembly.</text>
</comment>
<name>A0A378RRZ2_MYROD</name>
<gene>
    <name evidence="6 7" type="primary">rplM</name>
    <name evidence="7" type="ORF">NCTC11179_02488</name>
</gene>
<dbReference type="InterPro" id="IPR036899">
    <property type="entry name" value="Ribosomal_uL13_sf"/>
</dbReference>
<dbReference type="GO" id="GO:0006412">
    <property type="term" value="P:translation"/>
    <property type="evidence" value="ECO:0007669"/>
    <property type="project" value="UniProtKB-UniRule"/>
</dbReference>
<dbReference type="GO" id="GO:0022625">
    <property type="term" value="C:cytosolic large ribosomal subunit"/>
    <property type="evidence" value="ECO:0007669"/>
    <property type="project" value="TreeGrafter"/>
</dbReference>
<dbReference type="GO" id="GO:0017148">
    <property type="term" value="P:negative regulation of translation"/>
    <property type="evidence" value="ECO:0007669"/>
    <property type="project" value="TreeGrafter"/>
</dbReference>
<dbReference type="GO" id="GO:0003735">
    <property type="term" value="F:structural constituent of ribosome"/>
    <property type="evidence" value="ECO:0007669"/>
    <property type="project" value="InterPro"/>
</dbReference>
<keyword evidence="3 6" id="KW-0689">Ribosomal protein</keyword>
<evidence type="ECO:0000256" key="6">
    <source>
        <dbReference type="HAMAP-Rule" id="MF_01366"/>
    </source>
</evidence>
<sequence>MECLIKYKIIVESLSYKTVSANKATVQKEWLVVDAEGQNLGRLASKVATLLRGKHKTNYTPHVDCGDNVIVINAEKINLTGNKLDDKTYIRHTGYPGGQRSLTAKVMQQKNPALLVEKAIKGMLPKNKLGAQLFRNLNVNVGAEHKHGAQQPKAVNLNEVK</sequence>
<dbReference type="Gene3D" id="3.90.1180.10">
    <property type="entry name" value="Ribosomal protein L13"/>
    <property type="match status" value="1"/>
</dbReference>
<dbReference type="NCBIfam" id="TIGR01066">
    <property type="entry name" value="rplM_bact"/>
    <property type="match status" value="1"/>
</dbReference>
<reference evidence="7 8" key="1">
    <citation type="submission" date="2018-06" db="EMBL/GenBank/DDBJ databases">
        <authorList>
            <consortium name="Pathogen Informatics"/>
            <person name="Doyle S."/>
        </authorList>
    </citation>
    <scope>NUCLEOTIDE SEQUENCE [LARGE SCALE GENOMIC DNA]</scope>
    <source>
        <strain evidence="7 8">NCTC11179</strain>
    </source>
</reference>
<proteinExistence type="inferred from homology"/>
<dbReference type="SUPFAM" id="SSF52161">
    <property type="entry name" value="Ribosomal protein L13"/>
    <property type="match status" value="1"/>
</dbReference>
<protein>
    <recommendedName>
        <fullName evidence="5 6">Large ribosomal subunit protein uL13</fullName>
    </recommendedName>
</protein>
<comment type="similarity">
    <text evidence="1 6">Belongs to the universal ribosomal protein uL13 family.</text>
</comment>
<dbReference type="HAMAP" id="MF_01366">
    <property type="entry name" value="Ribosomal_uL13"/>
    <property type="match status" value="1"/>
</dbReference>